<name>A0ABV3GTR7_MICGL</name>
<organism evidence="2 3">
    <name type="scientific">Microtetraspora glauca</name>
    <dbReference type="NCBI Taxonomy" id="1996"/>
    <lineage>
        <taxon>Bacteria</taxon>
        <taxon>Bacillati</taxon>
        <taxon>Actinomycetota</taxon>
        <taxon>Actinomycetes</taxon>
        <taxon>Streptosporangiales</taxon>
        <taxon>Streptosporangiaceae</taxon>
        <taxon>Microtetraspora</taxon>
    </lineage>
</organism>
<feature type="region of interest" description="Disordered" evidence="1">
    <location>
        <begin position="1"/>
        <end position="27"/>
    </location>
</feature>
<evidence type="ECO:0000313" key="3">
    <source>
        <dbReference type="Proteomes" id="UP001551675"/>
    </source>
</evidence>
<dbReference type="InterPro" id="IPR011044">
    <property type="entry name" value="Quino_amine_DH_bsu"/>
</dbReference>
<keyword evidence="3" id="KW-1185">Reference proteome</keyword>
<gene>
    <name evidence="2" type="ORF">AB0I59_39265</name>
</gene>
<evidence type="ECO:0000313" key="2">
    <source>
        <dbReference type="EMBL" id="MEV0974667.1"/>
    </source>
</evidence>
<dbReference type="RefSeq" id="WP_358141567.1">
    <property type="nucleotide sequence ID" value="NZ_JBFALK010000033.1"/>
</dbReference>
<proteinExistence type="predicted"/>
<reference evidence="2 3" key="1">
    <citation type="submission" date="2024-06" db="EMBL/GenBank/DDBJ databases">
        <title>The Natural Products Discovery Center: Release of the First 8490 Sequenced Strains for Exploring Actinobacteria Biosynthetic Diversity.</title>
        <authorList>
            <person name="Kalkreuter E."/>
            <person name="Kautsar S.A."/>
            <person name="Yang D."/>
            <person name="Bader C.D."/>
            <person name="Teijaro C.N."/>
            <person name="Fluegel L."/>
            <person name="Davis C.M."/>
            <person name="Simpson J.R."/>
            <person name="Lauterbach L."/>
            <person name="Steele A.D."/>
            <person name="Gui C."/>
            <person name="Meng S."/>
            <person name="Li G."/>
            <person name="Viehrig K."/>
            <person name="Ye F."/>
            <person name="Su P."/>
            <person name="Kiefer A.F."/>
            <person name="Nichols A."/>
            <person name="Cepeda A.J."/>
            <person name="Yan W."/>
            <person name="Fan B."/>
            <person name="Jiang Y."/>
            <person name="Adhikari A."/>
            <person name="Zheng C.-J."/>
            <person name="Schuster L."/>
            <person name="Cowan T.M."/>
            <person name="Smanski M.J."/>
            <person name="Chevrette M.G."/>
            <person name="De Carvalho L.P.S."/>
            <person name="Shen B."/>
        </authorList>
    </citation>
    <scope>NUCLEOTIDE SEQUENCE [LARGE SCALE GENOMIC DNA]</scope>
    <source>
        <strain evidence="2 3">NPDC050100</strain>
    </source>
</reference>
<evidence type="ECO:0008006" key="4">
    <source>
        <dbReference type="Google" id="ProtNLM"/>
    </source>
</evidence>
<sequence length="86" mass="9073">MTRLDGSIARTLPYEPYGEGRTSPDGQTIAAHAENDKVELVDTATGKVSRSFPVEGLDDVRAWAGPDAVIVSSTCGTCLLDLRPGP</sequence>
<dbReference type="Proteomes" id="UP001551675">
    <property type="component" value="Unassembled WGS sequence"/>
</dbReference>
<comment type="caution">
    <text evidence="2">The sequence shown here is derived from an EMBL/GenBank/DDBJ whole genome shotgun (WGS) entry which is preliminary data.</text>
</comment>
<protein>
    <recommendedName>
        <fullName evidence="4">WD40 repeat domain-containing protein</fullName>
    </recommendedName>
</protein>
<evidence type="ECO:0000256" key="1">
    <source>
        <dbReference type="SAM" id="MobiDB-lite"/>
    </source>
</evidence>
<dbReference type="SUPFAM" id="SSF50969">
    <property type="entry name" value="YVTN repeat-like/Quinoprotein amine dehydrogenase"/>
    <property type="match status" value="1"/>
</dbReference>
<dbReference type="EMBL" id="JBFALK010000033">
    <property type="protein sequence ID" value="MEV0974667.1"/>
    <property type="molecule type" value="Genomic_DNA"/>
</dbReference>
<accession>A0ABV3GTR7</accession>